<name>A0A2H9TPI1_9FUNG</name>
<dbReference type="OrthoDB" id="417481at2759"/>
<evidence type="ECO:0000313" key="1">
    <source>
        <dbReference type="EMBL" id="PJF19663.1"/>
    </source>
</evidence>
<dbReference type="AlphaFoldDB" id="A0A2H9TPI1"/>
<comment type="caution">
    <text evidence="1">The sequence shown here is derived from an EMBL/GenBank/DDBJ whole genome shotgun (WGS) entry which is preliminary data.</text>
</comment>
<accession>A0A2H9TPI1</accession>
<gene>
    <name evidence="1" type="ORF">PSACC_00534</name>
</gene>
<evidence type="ECO:0000313" key="2">
    <source>
        <dbReference type="Proteomes" id="UP000240830"/>
    </source>
</evidence>
<keyword evidence="2" id="KW-1185">Reference proteome</keyword>
<dbReference type="EMBL" id="MTSL01000048">
    <property type="protein sequence ID" value="PJF19663.1"/>
    <property type="molecule type" value="Genomic_DNA"/>
</dbReference>
<proteinExistence type="predicted"/>
<sequence>MGWKSCELLLTDRQTLFGSESARSQSRSSALSEVDSFPKPFSLDPQVELDGRSPFSGNDFEIDFGKIESRYDLRTTCMIRNIPNKYTQVSIASPIDCSKC</sequence>
<dbReference type="Proteomes" id="UP000240830">
    <property type="component" value="Unassembled WGS sequence"/>
</dbReference>
<organism evidence="1 2">
    <name type="scientific">Paramicrosporidium saccamoebae</name>
    <dbReference type="NCBI Taxonomy" id="1246581"/>
    <lineage>
        <taxon>Eukaryota</taxon>
        <taxon>Fungi</taxon>
        <taxon>Fungi incertae sedis</taxon>
        <taxon>Cryptomycota</taxon>
        <taxon>Cryptomycota incertae sedis</taxon>
        <taxon>Paramicrosporidium</taxon>
    </lineage>
</organism>
<reference evidence="1 2" key="1">
    <citation type="submission" date="2016-10" db="EMBL/GenBank/DDBJ databases">
        <title>The genome of Paramicrosporidium saccamoebae is the missing link in understanding Cryptomycota and Microsporidia evolution.</title>
        <authorList>
            <person name="Quandt C.A."/>
            <person name="Beaudet D."/>
            <person name="Corsaro D."/>
            <person name="Michel R."/>
            <person name="Corradi N."/>
            <person name="James T."/>
        </authorList>
    </citation>
    <scope>NUCLEOTIDE SEQUENCE [LARGE SCALE GENOMIC DNA]</scope>
    <source>
        <strain evidence="1 2">KSL3</strain>
    </source>
</reference>
<protein>
    <submittedName>
        <fullName evidence="1">Uncharacterized protein</fullName>
    </submittedName>
</protein>